<reference evidence="4 5" key="1">
    <citation type="submission" date="2021-03" db="EMBL/GenBank/DDBJ databases">
        <title>Sequencing the genomes of 1000 actinobacteria strains.</title>
        <authorList>
            <person name="Klenk H.-P."/>
        </authorList>
    </citation>
    <scope>NUCLEOTIDE SEQUENCE [LARGE SCALE GENOMIC DNA]</scope>
    <source>
        <strain evidence="4 5">DSM 15797</strain>
    </source>
</reference>
<name>A0ABS4XD11_9MICC</name>
<evidence type="ECO:0000259" key="3">
    <source>
        <dbReference type="Pfam" id="PF00144"/>
    </source>
</evidence>
<protein>
    <submittedName>
        <fullName evidence="4">D-alanyl-D-alanine carboxypeptidase</fullName>
        <ecNumber evidence="4">3.4.16.4</ecNumber>
    </submittedName>
</protein>
<gene>
    <name evidence="4" type="ORF">JOF47_001873</name>
</gene>
<dbReference type="Proteomes" id="UP001296993">
    <property type="component" value="Unassembled WGS sequence"/>
</dbReference>
<dbReference type="SUPFAM" id="SSF56601">
    <property type="entry name" value="beta-lactamase/transpeptidase-like"/>
    <property type="match status" value="1"/>
</dbReference>
<dbReference type="Gene3D" id="3.40.710.10">
    <property type="entry name" value="DD-peptidase/beta-lactamase superfamily"/>
    <property type="match status" value="1"/>
</dbReference>
<organism evidence="4 5">
    <name type="scientific">Paeniglutamicibacter kerguelensis</name>
    <dbReference type="NCBI Taxonomy" id="254788"/>
    <lineage>
        <taxon>Bacteria</taxon>
        <taxon>Bacillati</taxon>
        <taxon>Actinomycetota</taxon>
        <taxon>Actinomycetes</taxon>
        <taxon>Micrococcales</taxon>
        <taxon>Micrococcaceae</taxon>
        <taxon>Paeniglutamicibacter</taxon>
    </lineage>
</organism>
<keyword evidence="5" id="KW-1185">Reference proteome</keyword>
<keyword evidence="4" id="KW-0121">Carboxypeptidase</keyword>
<feature type="compositionally biased region" description="Low complexity" evidence="1">
    <location>
        <begin position="28"/>
        <end position="51"/>
    </location>
</feature>
<feature type="region of interest" description="Disordered" evidence="1">
    <location>
        <begin position="25"/>
        <end position="51"/>
    </location>
</feature>
<dbReference type="EC" id="3.4.16.4" evidence="4"/>
<feature type="signal peptide" evidence="2">
    <location>
        <begin position="1"/>
        <end position="27"/>
    </location>
</feature>
<evidence type="ECO:0000256" key="1">
    <source>
        <dbReference type="SAM" id="MobiDB-lite"/>
    </source>
</evidence>
<feature type="chain" id="PRO_5045167381" evidence="2">
    <location>
        <begin position="28"/>
        <end position="441"/>
    </location>
</feature>
<dbReference type="InterPro" id="IPR012338">
    <property type="entry name" value="Beta-lactam/transpept-like"/>
</dbReference>
<dbReference type="PANTHER" id="PTHR46825:SF7">
    <property type="entry name" value="D-ALANYL-D-ALANINE CARBOXYPEPTIDASE"/>
    <property type="match status" value="1"/>
</dbReference>
<sequence length="441" mass="45706">MMKNSRVAVVVAGALIAVSGCSSGGPAGPTAGTAGNTGNTAPATGTPSGGSAQVPAYAMTLQQQLPEVMKANAIPGVVVLIKSPTRGDWSGTFGTAEIGKETPMSLSDFLRIGSNTKTMTSTVILQLVQEGKLKLDDPISKFRPDVPNGKNITIAQLSEMRSGLYSYTFDPGFNATLDKEPQKAWTPDELLSIAFKHPANFPPGQKYDYSNTNIVLLGTVIEELTGMSASEAFRKRIFEPLGLKNTELPVNTDSVLPMPHAQGYQFGTNAETTDSYAVPAADLPAALDGTLKPLNYTDANPSWAWTAGGAISTPEDLAVYVKALVTGGLLDAKTQKLRMDSIQPTVAGQPNGVGYGLGIAEFAPGILGHDGQLPGYSSFMVYNNDTDDTIIVGTNLAASPVDGQNAAVVLAKSIIATLYGAADVPGGNPATPQSGSPTPSG</sequence>
<dbReference type="GO" id="GO:0009002">
    <property type="term" value="F:serine-type D-Ala-D-Ala carboxypeptidase activity"/>
    <property type="evidence" value="ECO:0007669"/>
    <property type="project" value="UniProtKB-EC"/>
</dbReference>
<evidence type="ECO:0000313" key="5">
    <source>
        <dbReference type="Proteomes" id="UP001296993"/>
    </source>
</evidence>
<comment type="caution">
    <text evidence="4">The sequence shown here is derived from an EMBL/GenBank/DDBJ whole genome shotgun (WGS) entry which is preliminary data.</text>
</comment>
<evidence type="ECO:0000313" key="4">
    <source>
        <dbReference type="EMBL" id="MBP2386362.1"/>
    </source>
</evidence>
<dbReference type="InterPro" id="IPR050491">
    <property type="entry name" value="AmpC-like"/>
</dbReference>
<keyword evidence="4" id="KW-0645">Protease</keyword>
<dbReference type="PROSITE" id="PS51257">
    <property type="entry name" value="PROKAR_LIPOPROTEIN"/>
    <property type="match status" value="1"/>
</dbReference>
<keyword evidence="2" id="KW-0732">Signal</keyword>
<proteinExistence type="predicted"/>
<dbReference type="Pfam" id="PF00144">
    <property type="entry name" value="Beta-lactamase"/>
    <property type="match status" value="1"/>
</dbReference>
<dbReference type="RefSeq" id="WP_245356323.1">
    <property type="nucleotide sequence ID" value="NZ_BAAAJY010000002.1"/>
</dbReference>
<dbReference type="PANTHER" id="PTHR46825">
    <property type="entry name" value="D-ALANYL-D-ALANINE-CARBOXYPEPTIDASE/ENDOPEPTIDASE AMPH"/>
    <property type="match status" value="1"/>
</dbReference>
<keyword evidence="4" id="KW-0378">Hydrolase</keyword>
<accession>A0ABS4XD11</accession>
<evidence type="ECO:0000256" key="2">
    <source>
        <dbReference type="SAM" id="SignalP"/>
    </source>
</evidence>
<feature type="domain" description="Beta-lactamase-related" evidence="3">
    <location>
        <begin position="65"/>
        <end position="407"/>
    </location>
</feature>
<dbReference type="EMBL" id="JAGIOF010000001">
    <property type="protein sequence ID" value="MBP2386362.1"/>
    <property type="molecule type" value="Genomic_DNA"/>
</dbReference>
<dbReference type="InterPro" id="IPR001466">
    <property type="entry name" value="Beta-lactam-related"/>
</dbReference>